<comment type="subunit">
    <text evidence="1 6">Homodimer.</text>
</comment>
<dbReference type="Gene3D" id="2.60.40.1180">
    <property type="entry name" value="Golgi alpha-mannosidase II"/>
    <property type="match status" value="1"/>
</dbReference>
<dbReference type="SMART" id="SM00642">
    <property type="entry name" value="Aamy"/>
    <property type="match status" value="1"/>
</dbReference>
<dbReference type="PANTHER" id="PTHR47786">
    <property type="entry name" value="ALPHA-1,4-GLUCAN:MALTOSE-1-PHOSPHATE MALTOSYLTRANSFERASE"/>
    <property type="match status" value="1"/>
</dbReference>
<dbReference type="InterPro" id="IPR006047">
    <property type="entry name" value="GH13_cat_dom"/>
</dbReference>
<keyword evidence="2 6" id="KW-0328">Glycosyltransferase</keyword>
<keyword evidence="11" id="KW-1185">Reference proteome</keyword>
<dbReference type="InterPro" id="IPR049171">
    <property type="entry name" value="GLGE_C"/>
</dbReference>
<evidence type="ECO:0000256" key="1">
    <source>
        <dbReference type="ARBA" id="ARBA00011738"/>
    </source>
</evidence>
<evidence type="ECO:0000313" key="9">
    <source>
        <dbReference type="EMBL" id="SER55075.1"/>
    </source>
</evidence>
<feature type="binding site" evidence="6">
    <location>
        <begin position="534"/>
        <end position="535"/>
    </location>
    <ligand>
        <name>alpha-maltose 1-phosphate</name>
        <dbReference type="ChEBI" id="CHEBI:63576"/>
    </ligand>
</feature>
<keyword evidence="3 6" id="KW-0808">Transferase</keyword>
<feature type="binding site" evidence="6">
    <location>
        <position position="357"/>
    </location>
    <ligand>
        <name>alpha-maltose 1-phosphate</name>
        <dbReference type="ChEBI" id="CHEBI:63576"/>
    </ligand>
</feature>
<sequence>MGARSSMAELLTAEQAVSLPRIAIESITPTVEQGRYAAKAVQGRPLILSAVLVCDGHGKLAAEVIWRRADDQAGWQRLPLAPRGNDLWQAELTPRQADKLHFAIEAWVDAWASYCDELGKKYQAGVSVELELQEGERLLQDTLAQAEPAHIDMLQELLVELAEARDTDAQVTLLLSPHTGHIMRLAGQRVQLVRSAEYPLDVERPLAEFASWYELFPRSQTEDMNRHGTFDDVIQRLPDIARMGFDVLYFPPIHPIGLTHRKGPNNSLQAGPNDPGSPYAIGSEEGGHDALHPLLGDLEDFHRLVTAARSHDLEVALDFAIQCSPDHPWLREHPGWFNWRPDGSIRYAENPPKKYEDIVNVEFYAEDAMPDLWLALRDVVLFWVEQGVTLFRVDNPHTKPLPFWEWLIADIRQRHPGVIFLAEAFTRPAMMARLGKIGFSQSYTYFTWRNTKQELESYFTELNQPPWRDCYRPNFFVNTPDINPYFLQRSGRAGFLIRAALATMGSGLWGMYSGFELCEAEPLPGREEYLDSEKYQLRPRNWHAPGNIIGEIARLNRIRRNNPALQTHLGFQAYHVWNDNILYFGKRTADLSNFILVAVCLDPFNAQEAHFELPLWEFGLNDDATTHGEDLMNGHTWLWHGKTQWMRIEPWYLPFGIWRIRPAA</sequence>
<comment type="function">
    <text evidence="6">Maltosyltransferase that uses maltose 1-phosphate (M1P) as the sugar donor to elongate linear or branched alpha-(1-&gt;4)-glucans. Is involved in a branched alpha-glucan biosynthetic pathway from trehalose, together with TreS, Mak and GlgB.</text>
</comment>
<feature type="active site" description="Nucleophile" evidence="6">
    <location>
        <position position="394"/>
    </location>
</feature>
<evidence type="ECO:0000256" key="5">
    <source>
        <dbReference type="ARBA" id="ARBA00048735"/>
    </source>
</evidence>
<comment type="similarity">
    <text evidence="6">Belongs to the glycosyl hydrolase 13 family. GlgE subfamily.</text>
</comment>
<feature type="domain" description="Glycosyl hydrolase family 13 catalytic" evidence="8">
    <location>
        <begin position="210"/>
        <end position="559"/>
    </location>
</feature>
<dbReference type="InterPro" id="IPR021828">
    <property type="entry name" value="GlgE_dom_N/S"/>
</dbReference>
<evidence type="ECO:0000313" key="11">
    <source>
        <dbReference type="Proteomes" id="UP000186599"/>
    </source>
</evidence>
<evidence type="ECO:0000256" key="4">
    <source>
        <dbReference type="ARBA" id="ARBA00023277"/>
    </source>
</evidence>
<dbReference type="EMBL" id="FOGN01000001">
    <property type="protein sequence ID" value="SER55075.1"/>
    <property type="molecule type" value="Genomic_DNA"/>
</dbReference>
<dbReference type="Pfam" id="PF21702">
    <property type="entry name" value="GLGE_C"/>
    <property type="match status" value="1"/>
</dbReference>
<feature type="binding site" evidence="6">
    <location>
        <position position="322"/>
    </location>
    <ligand>
        <name>alpha-maltose 1-phosphate</name>
        <dbReference type="ChEBI" id="CHEBI:63576"/>
    </ligand>
</feature>
<dbReference type="HAMAP" id="MF_02124">
    <property type="entry name" value="GlgE"/>
    <property type="match status" value="1"/>
</dbReference>
<evidence type="ECO:0000313" key="12">
    <source>
        <dbReference type="Proteomes" id="UP000186904"/>
    </source>
</evidence>
<dbReference type="PANTHER" id="PTHR47786:SF2">
    <property type="entry name" value="GLYCOSYL HYDROLASE FAMILY 13 CATALYTIC DOMAIN-CONTAINING PROTEIN"/>
    <property type="match status" value="1"/>
</dbReference>
<dbReference type="GO" id="GO:0016758">
    <property type="term" value="F:hexosyltransferase activity"/>
    <property type="evidence" value="ECO:0007669"/>
    <property type="project" value="UniProtKB-UniRule"/>
</dbReference>
<accession>A0A1H9Q4P5</accession>
<keyword evidence="4 6" id="KW-0119">Carbohydrate metabolism</keyword>
<evidence type="ECO:0000256" key="3">
    <source>
        <dbReference type="ARBA" id="ARBA00022679"/>
    </source>
</evidence>
<evidence type="ECO:0000256" key="2">
    <source>
        <dbReference type="ARBA" id="ARBA00022676"/>
    </source>
</evidence>
<dbReference type="Gene3D" id="1.20.58.80">
    <property type="entry name" value="Phosphotransferase system, lactose/cellobiose-type IIA subunit"/>
    <property type="match status" value="1"/>
</dbReference>
<proteinExistence type="inferred from homology"/>
<dbReference type="Pfam" id="PF11896">
    <property type="entry name" value="GlgE_dom_N_S"/>
    <property type="match status" value="1"/>
</dbReference>
<protein>
    <recommendedName>
        <fullName evidence="6">Alpha-1,4-glucan:maltose-1-phosphate maltosyltransferase</fullName>
        <shortName evidence="6">GMPMT</shortName>
        <ecNumber evidence="6">2.4.99.16</ecNumber>
    </recommendedName>
    <alternativeName>
        <fullName evidence="6">(1-&gt;4)-alpha-D-glucan:maltose-1-phosphate alpha-D-maltosyltransferase</fullName>
    </alternativeName>
</protein>
<dbReference type="InterPro" id="IPR013783">
    <property type="entry name" value="Ig-like_fold"/>
</dbReference>
<evidence type="ECO:0000259" key="8">
    <source>
        <dbReference type="SMART" id="SM00642"/>
    </source>
</evidence>
<evidence type="ECO:0000256" key="6">
    <source>
        <dbReference type="HAMAP-Rule" id="MF_02124"/>
    </source>
</evidence>
<gene>
    <name evidence="6" type="primary">glgE</name>
    <name evidence="10" type="ORF">SAMN04487855_0740</name>
    <name evidence="9" type="ORF">SAMN05216589_0885</name>
</gene>
<dbReference type="CDD" id="cd11344">
    <property type="entry name" value="AmyAc_GlgE_like"/>
    <property type="match status" value="1"/>
</dbReference>
<dbReference type="InterPro" id="IPR017853">
    <property type="entry name" value="GH"/>
</dbReference>
<organism evidence="9 12">
    <name type="scientific">Halopseudomonas bauzanensis</name>
    <dbReference type="NCBI Taxonomy" id="653930"/>
    <lineage>
        <taxon>Bacteria</taxon>
        <taxon>Pseudomonadati</taxon>
        <taxon>Pseudomonadota</taxon>
        <taxon>Gammaproteobacteria</taxon>
        <taxon>Pseudomonadales</taxon>
        <taxon>Pseudomonadaceae</taxon>
        <taxon>Halopseudomonas</taxon>
    </lineage>
</organism>
<evidence type="ECO:0000313" key="10">
    <source>
        <dbReference type="EMBL" id="SFL69263.1"/>
    </source>
</evidence>
<name>A0A1H9Q4P5_9GAMM</name>
<dbReference type="AlphaFoldDB" id="A0A1H9Q4P5"/>
<dbReference type="SUPFAM" id="SSF51445">
    <property type="entry name" value="(Trans)glycosidases"/>
    <property type="match status" value="1"/>
</dbReference>
<dbReference type="InterPro" id="IPR013780">
    <property type="entry name" value="Glyco_hydro_b"/>
</dbReference>
<feature type="binding site" evidence="6">
    <location>
        <position position="262"/>
    </location>
    <ligand>
        <name>alpha-maltose 1-phosphate</name>
        <dbReference type="ChEBI" id="CHEBI:63576"/>
    </ligand>
</feature>
<dbReference type="STRING" id="653930.SAMN05216589_0885"/>
<dbReference type="EMBL" id="FOUA01000001">
    <property type="protein sequence ID" value="SFL69263.1"/>
    <property type="molecule type" value="Genomic_DNA"/>
</dbReference>
<dbReference type="Gene3D" id="3.20.20.80">
    <property type="entry name" value="Glycosidases"/>
    <property type="match status" value="1"/>
</dbReference>
<dbReference type="Gene3D" id="2.60.40.10">
    <property type="entry name" value="Immunoglobulins"/>
    <property type="match status" value="1"/>
</dbReference>
<dbReference type="EC" id="2.4.99.16" evidence="6"/>
<comment type="catalytic activity">
    <reaction evidence="5 6">
        <text>alpha-maltose 1-phosphate + [(1-&gt;4)-alpha-D-glucosyl](n) = [(1-&gt;4)-alpha-D-glucosyl](n+2) + phosphate</text>
        <dbReference type="Rhea" id="RHEA:42692"/>
        <dbReference type="Rhea" id="RHEA-COMP:9584"/>
        <dbReference type="Rhea" id="RHEA-COMP:10183"/>
        <dbReference type="ChEBI" id="CHEBI:15444"/>
        <dbReference type="ChEBI" id="CHEBI:43474"/>
        <dbReference type="ChEBI" id="CHEBI:63576"/>
        <dbReference type="EC" id="2.4.99.16"/>
    </reaction>
</comment>
<feature type="active site" description="Proton donor" evidence="6">
    <location>
        <position position="423"/>
    </location>
</feature>
<dbReference type="Proteomes" id="UP000186904">
    <property type="component" value="Unassembled WGS sequence"/>
</dbReference>
<feature type="site" description="Transition state stabilizer" evidence="6">
    <location>
        <position position="481"/>
    </location>
</feature>
<dbReference type="GO" id="GO:0004553">
    <property type="term" value="F:hydrolase activity, hydrolyzing O-glycosyl compounds"/>
    <property type="evidence" value="ECO:0007669"/>
    <property type="project" value="InterPro"/>
</dbReference>
<dbReference type="InterPro" id="IPR026585">
    <property type="entry name" value="GlgE"/>
</dbReference>
<feature type="binding site" evidence="6">
    <location>
        <position position="395"/>
    </location>
    <ligand>
        <name>alpha-maltose 1-phosphate</name>
        <dbReference type="ChEBI" id="CHEBI:63576"/>
    </ligand>
</feature>
<feature type="region of interest" description="Disordered" evidence="7">
    <location>
        <begin position="260"/>
        <end position="283"/>
    </location>
</feature>
<dbReference type="GO" id="GO:0030979">
    <property type="term" value="P:alpha-glucan biosynthetic process"/>
    <property type="evidence" value="ECO:0007669"/>
    <property type="project" value="UniProtKB-UniRule"/>
</dbReference>
<dbReference type="Proteomes" id="UP000186599">
    <property type="component" value="Unassembled WGS sequence"/>
</dbReference>
<evidence type="ECO:0000256" key="7">
    <source>
        <dbReference type="SAM" id="MobiDB-lite"/>
    </source>
</evidence>
<reference evidence="11 12" key="1">
    <citation type="submission" date="2016-10" db="EMBL/GenBank/DDBJ databases">
        <authorList>
            <person name="de Groot N.N."/>
        </authorList>
    </citation>
    <scope>NUCLEOTIDE SEQUENCE [LARGE SCALE GENOMIC DNA]</scope>
    <source>
        <strain evidence="10 11">CGMCC 1.9095</strain>
        <strain evidence="9 12">DSM 22558</strain>
    </source>
</reference>